<dbReference type="EMBL" id="JACHXF010000012">
    <property type="protein sequence ID" value="MBB3097725.1"/>
    <property type="molecule type" value="Genomic_DNA"/>
</dbReference>
<name>A0A7W5AKD7_9ACTN</name>
<evidence type="ECO:0000313" key="1">
    <source>
        <dbReference type="EMBL" id="MBB3097725.1"/>
    </source>
</evidence>
<sequence>MRGLNTATVIDLLTGLRADRNPELTATAAGRSTGIAAAAAATASLASAIADVAETICPLKADLGQRRTGEHWRDVRHACDLAAERTSGLTDQLSALADEARLLVTDMEPVHYHGSIPSRHGPHVLAGPCGCRRHQHRGDRLRLSLLLEDFDDLLCVRPRSITAAPDEPHDLPLTAFDTALREAIAAVAPAPAARHAICLVQNLSLFTGRTRTVVTSWVATIDQRLHGRFVTSLDGTSPADRHNGLTSRLVQTGYALGRVQTDLHSAVNALRAIDAEPPRPTAPH</sequence>
<accession>A0A7W5AKD7</accession>
<dbReference type="RefSeq" id="WP_183223124.1">
    <property type="nucleotide sequence ID" value="NZ_BMPW01000019.1"/>
</dbReference>
<reference evidence="1 2" key="1">
    <citation type="submission" date="2020-08" db="EMBL/GenBank/DDBJ databases">
        <title>Genomic Encyclopedia of Type Strains, Phase III (KMG-III): the genomes of soil and plant-associated and newly described type strains.</title>
        <authorList>
            <person name="Whitman W."/>
        </authorList>
    </citation>
    <scope>NUCLEOTIDE SEQUENCE [LARGE SCALE GENOMIC DNA]</scope>
    <source>
        <strain evidence="1 2">CECT 3287</strain>
    </source>
</reference>
<evidence type="ECO:0000313" key="2">
    <source>
        <dbReference type="Proteomes" id="UP000590749"/>
    </source>
</evidence>
<proteinExistence type="predicted"/>
<dbReference type="AlphaFoldDB" id="A0A7W5AKD7"/>
<comment type="caution">
    <text evidence="1">The sequence shown here is derived from an EMBL/GenBank/DDBJ whole genome shotgun (WGS) entry which is preliminary data.</text>
</comment>
<dbReference type="Proteomes" id="UP000590749">
    <property type="component" value="Unassembled WGS sequence"/>
</dbReference>
<keyword evidence="2" id="KW-1185">Reference proteome</keyword>
<gene>
    <name evidence="1" type="ORF">FHR83_005409</name>
</gene>
<organism evidence="1 2">
    <name type="scientific">Actinoplanes campanulatus</name>
    <dbReference type="NCBI Taxonomy" id="113559"/>
    <lineage>
        <taxon>Bacteria</taxon>
        <taxon>Bacillati</taxon>
        <taxon>Actinomycetota</taxon>
        <taxon>Actinomycetes</taxon>
        <taxon>Micromonosporales</taxon>
        <taxon>Micromonosporaceae</taxon>
        <taxon>Actinoplanes</taxon>
    </lineage>
</organism>
<protein>
    <submittedName>
        <fullName evidence="1">Uncharacterized protein</fullName>
    </submittedName>
</protein>